<dbReference type="Pfam" id="PF00990">
    <property type="entry name" value="GGDEF"/>
    <property type="match status" value="1"/>
</dbReference>
<dbReference type="eggNOG" id="COG2200">
    <property type="taxonomic scope" value="Bacteria"/>
</dbReference>
<dbReference type="GO" id="GO:0006355">
    <property type="term" value="P:regulation of DNA-templated transcription"/>
    <property type="evidence" value="ECO:0007669"/>
    <property type="project" value="InterPro"/>
</dbReference>
<dbReference type="Gene3D" id="3.30.70.270">
    <property type="match status" value="1"/>
</dbReference>
<dbReference type="InterPro" id="IPR043128">
    <property type="entry name" value="Rev_trsase/Diguanyl_cyclase"/>
</dbReference>
<dbReference type="CDD" id="cd00130">
    <property type="entry name" value="PAS"/>
    <property type="match status" value="1"/>
</dbReference>
<dbReference type="GO" id="GO:0000160">
    <property type="term" value="P:phosphorelay signal transduction system"/>
    <property type="evidence" value="ECO:0007669"/>
    <property type="project" value="InterPro"/>
</dbReference>
<gene>
    <name evidence="6" type="ORF">CEG18_02605</name>
</gene>
<dbReference type="Proteomes" id="UP000198145">
    <property type="component" value="Unassembled WGS sequence"/>
</dbReference>
<dbReference type="GO" id="GO:0071111">
    <property type="term" value="F:cyclic-guanylate-specific phosphodiesterase activity"/>
    <property type="evidence" value="ECO:0007669"/>
    <property type="project" value="InterPro"/>
</dbReference>
<accession>A0A246FEK3</accession>
<sequence>MANEKKTIRLLILEDSQNEAERLVSLFRNAGRATRVHRITSSEDLTDILPQGWDLLIAAPEAEALDPSEALGAIRRQAKDIPFIQLVGGNDSDAVTEALALGAQDALPQGEDERLILVANRELANLEERRARRAAEVALREAEKRCQLLLDSSVDAITYVHDGMHIYANRAYVSLFGYEDAEELEGMPMIDLIAGCDQANFKDFLKGYHPSKDSSEDNLDLACSGIRSDGQAFAARMTFSPATYDGEPCIQVVIRAESDNAQLEEKLREVSSQDLVTGLFNRAHFLDLMDGAVERAVTAGQPATFAYMQLDRAQALQLDLGVASIDLLLADLGNLLRGQFPEQVQLARLSDDVFAALLPGETPEQSAPRFSALLKKVEGHLFDIHGRTAQVTLSIGTAGLDEKTTRPQDVIERAHRGADEIAQKDGNGLKVFNPADELAAAAYRGDVSAIVRQALEQNSFRLLFQPIISLRGDTHEHYEVLLRLLNPQGEEVPPADFLNAAKASGLAEKIDRWVLLNSIKLLSEHRAKGHETKLFVHLSGPSLQDPELLPWLSVALKASRLPADALIVQISEPDAIAYLRQAKILSQGLAELHCQIALCQFGCALNPFNTLKHMNVDFVKVDGSYVQDLNIPENQENLKTLMASLHAQAKLTIVPMVESATALATLWQAGANYIQGRYLQGPSQAMDYDFASDE</sequence>
<dbReference type="PROSITE" id="PS50883">
    <property type="entry name" value="EAL"/>
    <property type="match status" value="1"/>
</dbReference>
<keyword evidence="2" id="KW-0175">Coiled coil</keyword>
<evidence type="ECO:0000259" key="3">
    <source>
        <dbReference type="PROSITE" id="PS50110"/>
    </source>
</evidence>
<comment type="caution">
    <text evidence="1">Lacks conserved residue(s) required for the propagation of feature annotation.</text>
</comment>
<dbReference type="CDD" id="cd01948">
    <property type="entry name" value="EAL"/>
    <property type="match status" value="1"/>
</dbReference>
<dbReference type="InterPro" id="IPR000014">
    <property type="entry name" value="PAS"/>
</dbReference>
<dbReference type="InterPro" id="IPR013767">
    <property type="entry name" value="PAS_fold"/>
</dbReference>
<name>A0A246FEK3_PSENT</name>
<dbReference type="InterPro" id="IPR001789">
    <property type="entry name" value="Sig_transdc_resp-reg_receiver"/>
</dbReference>
<evidence type="ECO:0000256" key="2">
    <source>
        <dbReference type="SAM" id="Coils"/>
    </source>
</evidence>
<dbReference type="SUPFAM" id="SSF55073">
    <property type="entry name" value="Nucleotide cyclase"/>
    <property type="match status" value="1"/>
</dbReference>
<organism evidence="6 7">
    <name type="scientific">Pseudomonas nitroreducens</name>
    <dbReference type="NCBI Taxonomy" id="46680"/>
    <lineage>
        <taxon>Bacteria</taxon>
        <taxon>Pseudomonadati</taxon>
        <taxon>Pseudomonadota</taxon>
        <taxon>Gammaproteobacteria</taxon>
        <taxon>Pseudomonadales</taxon>
        <taxon>Pseudomonadaceae</taxon>
        <taxon>Pseudomonas</taxon>
    </lineage>
</organism>
<dbReference type="SMART" id="SM00052">
    <property type="entry name" value="EAL"/>
    <property type="match status" value="1"/>
</dbReference>
<dbReference type="EMBL" id="NJBA01000001">
    <property type="protein sequence ID" value="OWP52753.1"/>
    <property type="molecule type" value="Genomic_DNA"/>
</dbReference>
<dbReference type="InterPro" id="IPR001633">
    <property type="entry name" value="EAL_dom"/>
</dbReference>
<dbReference type="Pfam" id="PF00989">
    <property type="entry name" value="PAS"/>
    <property type="match status" value="1"/>
</dbReference>
<dbReference type="eggNOG" id="COG2199">
    <property type="taxonomic scope" value="Bacteria"/>
</dbReference>
<dbReference type="NCBIfam" id="TIGR00229">
    <property type="entry name" value="sensory_box"/>
    <property type="match status" value="1"/>
</dbReference>
<dbReference type="InterPro" id="IPR035965">
    <property type="entry name" value="PAS-like_dom_sf"/>
</dbReference>
<feature type="coiled-coil region" evidence="2">
    <location>
        <begin position="116"/>
        <end position="152"/>
    </location>
</feature>
<dbReference type="InterPro" id="IPR029787">
    <property type="entry name" value="Nucleotide_cyclase"/>
</dbReference>
<feature type="domain" description="Response regulatory" evidence="3">
    <location>
        <begin position="9"/>
        <end position="124"/>
    </location>
</feature>
<dbReference type="InterPro" id="IPR011006">
    <property type="entry name" value="CheY-like_superfamily"/>
</dbReference>
<dbReference type="InterPro" id="IPR035919">
    <property type="entry name" value="EAL_sf"/>
</dbReference>
<evidence type="ECO:0000259" key="4">
    <source>
        <dbReference type="PROSITE" id="PS50883"/>
    </source>
</evidence>
<dbReference type="Pfam" id="PF00563">
    <property type="entry name" value="EAL"/>
    <property type="match status" value="1"/>
</dbReference>
<comment type="caution">
    <text evidence="6">The sequence shown here is derived from an EMBL/GenBank/DDBJ whole genome shotgun (WGS) entry which is preliminary data.</text>
</comment>
<dbReference type="PROSITE" id="PS50110">
    <property type="entry name" value="RESPONSE_REGULATORY"/>
    <property type="match status" value="1"/>
</dbReference>
<evidence type="ECO:0000313" key="6">
    <source>
        <dbReference type="EMBL" id="OWP52753.1"/>
    </source>
</evidence>
<dbReference type="PROSITE" id="PS50887">
    <property type="entry name" value="GGDEF"/>
    <property type="match status" value="1"/>
</dbReference>
<dbReference type="Gene3D" id="3.30.450.20">
    <property type="entry name" value="PAS domain"/>
    <property type="match status" value="1"/>
</dbReference>
<proteinExistence type="predicted"/>
<dbReference type="SMART" id="SM00267">
    <property type="entry name" value="GGDEF"/>
    <property type="match status" value="1"/>
</dbReference>
<dbReference type="SUPFAM" id="SSF55785">
    <property type="entry name" value="PYP-like sensor domain (PAS domain)"/>
    <property type="match status" value="1"/>
</dbReference>
<feature type="domain" description="GGDEF" evidence="5">
    <location>
        <begin position="301"/>
        <end position="434"/>
    </location>
</feature>
<dbReference type="PANTHER" id="PTHR33121">
    <property type="entry name" value="CYCLIC DI-GMP PHOSPHODIESTERASE PDEF"/>
    <property type="match status" value="1"/>
</dbReference>
<reference evidence="6 7" key="1">
    <citation type="submission" date="2017-06" db="EMBL/GenBank/DDBJ databases">
        <title>Draft genome of Pseudomonas nitroreducens DF05.</title>
        <authorList>
            <person name="Iyer R."/>
        </authorList>
    </citation>
    <scope>NUCLEOTIDE SEQUENCE [LARGE SCALE GENOMIC DNA]</scope>
    <source>
        <strain evidence="6 7">DF05</strain>
    </source>
</reference>
<dbReference type="Gene3D" id="3.20.20.450">
    <property type="entry name" value="EAL domain"/>
    <property type="match status" value="1"/>
</dbReference>
<dbReference type="InterPro" id="IPR050706">
    <property type="entry name" value="Cyclic-di-GMP_PDE-like"/>
</dbReference>
<evidence type="ECO:0000259" key="5">
    <source>
        <dbReference type="PROSITE" id="PS50887"/>
    </source>
</evidence>
<dbReference type="NCBIfam" id="TIGR00254">
    <property type="entry name" value="GGDEF"/>
    <property type="match status" value="1"/>
</dbReference>
<dbReference type="AlphaFoldDB" id="A0A246FEK3"/>
<dbReference type="InterPro" id="IPR000160">
    <property type="entry name" value="GGDEF_dom"/>
</dbReference>
<evidence type="ECO:0000256" key="1">
    <source>
        <dbReference type="PROSITE-ProRule" id="PRU00169"/>
    </source>
</evidence>
<dbReference type="STRING" id="46680.GCA_000807755_04787"/>
<dbReference type="SUPFAM" id="SSF52172">
    <property type="entry name" value="CheY-like"/>
    <property type="match status" value="1"/>
</dbReference>
<dbReference type="eggNOG" id="COG0784">
    <property type="taxonomic scope" value="Bacteria"/>
</dbReference>
<dbReference type="RefSeq" id="WP_088416168.1">
    <property type="nucleotide sequence ID" value="NZ_NJBA01000001.1"/>
</dbReference>
<dbReference type="PANTHER" id="PTHR33121:SF23">
    <property type="entry name" value="CYCLIC DI-GMP PHOSPHODIESTERASE PDEB"/>
    <property type="match status" value="1"/>
</dbReference>
<protein>
    <submittedName>
        <fullName evidence="6">Ferrous iron transporter C</fullName>
    </submittedName>
</protein>
<dbReference type="Gene3D" id="3.40.50.2300">
    <property type="match status" value="1"/>
</dbReference>
<evidence type="ECO:0000313" key="7">
    <source>
        <dbReference type="Proteomes" id="UP000198145"/>
    </source>
</evidence>
<dbReference type="SUPFAM" id="SSF141868">
    <property type="entry name" value="EAL domain-like"/>
    <property type="match status" value="1"/>
</dbReference>
<feature type="domain" description="EAL" evidence="4">
    <location>
        <begin position="444"/>
        <end position="694"/>
    </location>
</feature>